<comment type="subcellular location">
    <subcellularLocation>
        <location evidence="1">Membrane</location>
        <topology evidence="1">Multi-pass membrane protein</topology>
    </subcellularLocation>
</comment>
<evidence type="ECO:0000256" key="4">
    <source>
        <dbReference type="ARBA" id="ARBA00022989"/>
    </source>
</evidence>
<evidence type="ECO:0000256" key="2">
    <source>
        <dbReference type="ARBA" id="ARBA00022448"/>
    </source>
</evidence>
<keyword evidence="11" id="KW-1185">Reference proteome</keyword>
<dbReference type="GO" id="GO:0015271">
    <property type="term" value="F:outward rectifier potassium channel activity"/>
    <property type="evidence" value="ECO:0007669"/>
    <property type="project" value="TreeGrafter"/>
</dbReference>
<evidence type="ECO:0000256" key="1">
    <source>
        <dbReference type="ARBA" id="ARBA00004141"/>
    </source>
</evidence>
<evidence type="ECO:0000313" key="10">
    <source>
        <dbReference type="EMBL" id="VDP46015.1"/>
    </source>
</evidence>
<dbReference type="WBParaSite" id="SBAD_0001257001-mRNA-1">
    <property type="protein sequence ID" value="SBAD_0001257001-mRNA-1"/>
    <property type="gene ID" value="SBAD_0001257001"/>
</dbReference>
<dbReference type="GO" id="GO:0030322">
    <property type="term" value="P:stabilization of membrane potential"/>
    <property type="evidence" value="ECO:0007669"/>
    <property type="project" value="TreeGrafter"/>
</dbReference>
<keyword evidence="2" id="KW-0813">Transport</keyword>
<accession>A0A183J8G7</accession>
<keyword evidence="3 8" id="KW-0812">Transmembrane</keyword>
<keyword evidence="6 8" id="KW-0472">Membrane</keyword>
<keyword evidence="7" id="KW-0407">Ion channel</keyword>
<evidence type="ECO:0000256" key="8">
    <source>
        <dbReference type="SAM" id="Phobius"/>
    </source>
</evidence>
<gene>
    <name evidence="10" type="ORF">SBAD_LOCUS12165</name>
</gene>
<feature type="domain" description="Potassium channel" evidence="9">
    <location>
        <begin position="6"/>
        <end position="44"/>
    </location>
</feature>
<dbReference type="EMBL" id="UZAM01017105">
    <property type="protein sequence ID" value="VDP46015.1"/>
    <property type="molecule type" value="Genomic_DNA"/>
</dbReference>
<proteinExistence type="predicted"/>
<dbReference type="AlphaFoldDB" id="A0A183J8G7"/>
<dbReference type="PANTHER" id="PTHR11003:SF333">
    <property type="entry name" value="TWIK FAMILY OF POTASSIUM CHANNELS PROTEIN 7"/>
    <property type="match status" value="1"/>
</dbReference>
<evidence type="ECO:0000256" key="3">
    <source>
        <dbReference type="ARBA" id="ARBA00022692"/>
    </source>
</evidence>
<evidence type="ECO:0000259" key="9">
    <source>
        <dbReference type="Pfam" id="PF07885"/>
    </source>
</evidence>
<dbReference type="InterPro" id="IPR013099">
    <property type="entry name" value="K_chnl_dom"/>
</dbReference>
<evidence type="ECO:0000256" key="6">
    <source>
        <dbReference type="ARBA" id="ARBA00023136"/>
    </source>
</evidence>
<feature type="transmembrane region" description="Helical" evidence="8">
    <location>
        <begin position="113"/>
        <end position="133"/>
    </location>
</feature>
<keyword evidence="4 8" id="KW-1133">Transmembrane helix</keyword>
<name>A0A183J8G7_9BILA</name>
<dbReference type="GO" id="GO:0022841">
    <property type="term" value="F:potassium ion leak channel activity"/>
    <property type="evidence" value="ECO:0007669"/>
    <property type="project" value="TreeGrafter"/>
</dbReference>
<dbReference type="GO" id="GO:0005886">
    <property type="term" value="C:plasma membrane"/>
    <property type="evidence" value="ECO:0007669"/>
    <property type="project" value="TreeGrafter"/>
</dbReference>
<dbReference type="PANTHER" id="PTHR11003">
    <property type="entry name" value="POTASSIUM CHANNEL, SUBFAMILY K"/>
    <property type="match status" value="1"/>
</dbReference>
<feature type="domain" description="Potassium channel" evidence="9">
    <location>
        <begin position="121"/>
        <end position="154"/>
    </location>
</feature>
<dbReference type="Pfam" id="PF07885">
    <property type="entry name" value="Ion_trans_2"/>
    <property type="match status" value="2"/>
</dbReference>
<dbReference type="InterPro" id="IPR003280">
    <property type="entry name" value="2pore_dom_K_chnl"/>
</dbReference>
<sequence>MSGACLGYGNLVPVTVEGRIFCIGFGLLGIPLILIAVTDLGKFLGENIIDLYCKYLQFVKRYNCKCCRVGGRSAADKGGDGERFLVSEPTDDQSQSLLLQELQKLGLEGYVDIPASLVFAILLSYIALGALLLRWIERWSFFDAFYFSFITMTTDARYTFINVSGKLLPLNELLKYASALQRRSTVTETLREYSEGQFRSMYFFPGAYTPRDIKRIRYIDFATSSEILLRDQYSRWERDHEVSRHTLTT</sequence>
<feature type="transmembrane region" description="Helical" evidence="8">
    <location>
        <begin position="20"/>
        <end position="37"/>
    </location>
</feature>
<dbReference type="SUPFAM" id="SSF81324">
    <property type="entry name" value="Voltage-gated potassium channels"/>
    <property type="match status" value="2"/>
</dbReference>
<keyword evidence="5" id="KW-0406">Ion transport</keyword>
<dbReference type="Gene3D" id="1.10.287.70">
    <property type="match status" value="1"/>
</dbReference>
<evidence type="ECO:0000313" key="11">
    <source>
        <dbReference type="Proteomes" id="UP000270296"/>
    </source>
</evidence>
<protein>
    <submittedName>
        <fullName evidence="12">Ion_trans_2 domain-containing protein</fullName>
    </submittedName>
</protein>
<organism evidence="12">
    <name type="scientific">Soboliphyme baturini</name>
    <dbReference type="NCBI Taxonomy" id="241478"/>
    <lineage>
        <taxon>Eukaryota</taxon>
        <taxon>Metazoa</taxon>
        <taxon>Ecdysozoa</taxon>
        <taxon>Nematoda</taxon>
        <taxon>Enoplea</taxon>
        <taxon>Dorylaimia</taxon>
        <taxon>Dioctophymatida</taxon>
        <taxon>Dioctophymatoidea</taxon>
        <taxon>Soboliphymatidae</taxon>
        <taxon>Soboliphyme</taxon>
    </lineage>
</organism>
<evidence type="ECO:0000256" key="5">
    <source>
        <dbReference type="ARBA" id="ARBA00023065"/>
    </source>
</evidence>
<dbReference type="Proteomes" id="UP000270296">
    <property type="component" value="Unassembled WGS sequence"/>
</dbReference>
<evidence type="ECO:0000313" key="12">
    <source>
        <dbReference type="WBParaSite" id="SBAD_0001257001-mRNA-1"/>
    </source>
</evidence>
<reference evidence="12" key="1">
    <citation type="submission" date="2016-06" db="UniProtKB">
        <authorList>
            <consortium name="WormBaseParasite"/>
        </authorList>
    </citation>
    <scope>IDENTIFICATION</scope>
</reference>
<evidence type="ECO:0000256" key="7">
    <source>
        <dbReference type="ARBA" id="ARBA00023303"/>
    </source>
</evidence>
<reference evidence="10 11" key="2">
    <citation type="submission" date="2018-11" db="EMBL/GenBank/DDBJ databases">
        <authorList>
            <consortium name="Pathogen Informatics"/>
        </authorList>
    </citation>
    <scope>NUCLEOTIDE SEQUENCE [LARGE SCALE GENOMIC DNA]</scope>
</reference>